<feature type="transmembrane region" description="Helical" evidence="9">
    <location>
        <begin position="266"/>
        <end position="288"/>
    </location>
</feature>
<dbReference type="InterPro" id="IPR005495">
    <property type="entry name" value="LptG/LptF_permease"/>
</dbReference>
<evidence type="ECO:0000313" key="11">
    <source>
        <dbReference type="Proteomes" id="UP001574673"/>
    </source>
</evidence>
<feature type="transmembrane region" description="Helical" evidence="9">
    <location>
        <begin position="12"/>
        <end position="36"/>
    </location>
</feature>
<dbReference type="NCBIfam" id="TIGR04407">
    <property type="entry name" value="LptF_YjgP"/>
    <property type="match status" value="1"/>
</dbReference>
<keyword evidence="4" id="KW-1003">Cell membrane</keyword>
<evidence type="ECO:0000256" key="5">
    <source>
        <dbReference type="ARBA" id="ARBA00022519"/>
    </source>
</evidence>
<feature type="transmembrane region" description="Helical" evidence="9">
    <location>
        <begin position="300"/>
        <end position="321"/>
    </location>
</feature>
<evidence type="ECO:0000256" key="2">
    <source>
        <dbReference type="ARBA" id="ARBA00014213"/>
    </source>
</evidence>
<evidence type="ECO:0000256" key="7">
    <source>
        <dbReference type="ARBA" id="ARBA00022989"/>
    </source>
</evidence>
<dbReference type="Pfam" id="PF03739">
    <property type="entry name" value="LptF_LptG"/>
    <property type="match status" value="1"/>
</dbReference>
<accession>A0ABV4UDS1</accession>
<feature type="transmembrane region" description="Helical" evidence="9">
    <location>
        <begin position="327"/>
        <end position="347"/>
    </location>
</feature>
<evidence type="ECO:0000256" key="9">
    <source>
        <dbReference type="SAM" id="Phobius"/>
    </source>
</evidence>
<sequence length="360" mass="39992">MIFQRATRREFTQATAGIFVALFAILVSTLMIRLLGDAARGSILPEAVAALLGFSALNYIPPLLSVSTFIAILLSLSRSYRDSEMVVWFASGISLGAWVRPVLVFIAPLIIVIGALSLFVSPWALSKSAEYRGLLETRKDTGQVRPGTFQESSSGDRVVFVEAISEDDMRVKNVFVSASKNGRVDVTMAATGYQEFAENGDRFVVLENGSRYELMADSPEFRVLEYGRYAIRLETKEARRMEEIKPNQMLLQDLIKGEHRSLKAELLWRISMPVSAIILALLAIPLSFVNPRAGRSANLLFALCVCLLYNNLITIGQSWIAGGKISFLTGLFGVHLTMLALLPLLFFRRIAVFSFSRFFQ</sequence>
<evidence type="ECO:0000256" key="6">
    <source>
        <dbReference type="ARBA" id="ARBA00022692"/>
    </source>
</evidence>
<keyword evidence="8 9" id="KW-0472">Membrane</keyword>
<protein>
    <recommendedName>
        <fullName evidence="2">Lipopolysaccharide export system permease protein LptF</fullName>
    </recommendedName>
</protein>
<gene>
    <name evidence="10" type="primary">lptF</name>
    <name evidence="10" type="ORF">ABCS64_05085</name>
</gene>
<dbReference type="PANTHER" id="PTHR33529:SF7">
    <property type="entry name" value="LIPOPOLYSACCHARIDE EXPORT SYSTEM PERMEASE PROTEIN LPTF"/>
    <property type="match status" value="1"/>
</dbReference>
<dbReference type="Proteomes" id="UP001574673">
    <property type="component" value="Unassembled WGS sequence"/>
</dbReference>
<comment type="caution">
    <text evidence="10">The sequence shown here is derived from an EMBL/GenBank/DDBJ whole genome shotgun (WGS) entry which is preliminary data.</text>
</comment>
<name>A0ABV4UDS1_9RHOO</name>
<evidence type="ECO:0000256" key="3">
    <source>
        <dbReference type="ARBA" id="ARBA00022448"/>
    </source>
</evidence>
<keyword evidence="6 9" id="KW-0812">Transmembrane</keyword>
<dbReference type="RefSeq" id="WP_418890817.1">
    <property type="nucleotide sequence ID" value="NZ_JBEUWX010000002.1"/>
</dbReference>
<keyword evidence="3" id="KW-0813">Transport</keyword>
<dbReference type="EMBL" id="JBEUWX010000002">
    <property type="protein sequence ID" value="MFA9949707.1"/>
    <property type="molecule type" value="Genomic_DNA"/>
</dbReference>
<keyword evidence="5" id="KW-0997">Cell inner membrane</keyword>
<dbReference type="InterPro" id="IPR030922">
    <property type="entry name" value="LptF"/>
</dbReference>
<dbReference type="PANTHER" id="PTHR33529">
    <property type="entry name" value="SLR0882 PROTEIN-RELATED"/>
    <property type="match status" value="1"/>
</dbReference>
<reference evidence="11" key="1">
    <citation type="submission" date="2024-06" db="EMBL/GenBank/DDBJ databases">
        <title>Radixoralia hellwigii gen. nov., sp nov., isolated from a root canal in the human oral cavity.</title>
        <authorList>
            <person name="Bartsch S."/>
            <person name="Wittmer A."/>
            <person name="Schulz A.-K."/>
            <person name="Neumann-Schaal M."/>
            <person name="Wolf J."/>
            <person name="Gronow S."/>
            <person name="Tennert C."/>
            <person name="Haecker G."/>
            <person name="Cieplik F."/>
            <person name="Al-Ahmad A."/>
        </authorList>
    </citation>
    <scope>NUCLEOTIDE SEQUENCE [LARGE SCALE GENOMIC DNA]</scope>
    <source>
        <strain evidence="11">Wk13</strain>
    </source>
</reference>
<evidence type="ECO:0000256" key="1">
    <source>
        <dbReference type="ARBA" id="ARBA00004429"/>
    </source>
</evidence>
<evidence type="ECO:0000313" key="10">
    <source>
        <dbReference type="EMBL" id="MFA9949707.1"/>
    </source>
</evidence>
<feature type="transmembrane region" description="Helical" evidence="9">
    <location>
        <begin position="97"/>
        <end position="125"/>
    </location>
</feature>
<comment type="subcellular location">
    <subcellularLocation>
        <location evidence="1">Cell inner membrane</location>
        <topology evidence="1">Multi-pass membrane protein</topology>
    </subcellularLocation>
</comment>
<organism evidence="10 11">
    <name type="scientific">Dentiradicibacter hellwigii</name>
    <dbReference type="NCBI Taxonomy" id="3149053"/>
    <lineage>
        <taxon>Bacteria</taxon>
        <taxon>Pseudomonadati</taxon>
        <taxon>Pseudomonadota</taxon>
        <taxon>Betaproteobacteria</taxon>
        <taxon>Rhodocyclales</taxon>
        <taxon>Rhodocyclaceae</taxon>
        <taxon>Dentiradicibacter</taxon>
    </lineage>
</organism>
<keyword evidence="11" id="KW-1185">Reference proteome</keyword>
<proteinExistence type="predicted"/>
<feature type="transmembrane region" description="Helical" evidence="9">
    <location>
        <begin position="56"/>
        <end position="76"/>
    </location>
</feature>
<evidence type="ECO:0000256" key="8">
    <source>
        <dbReference type="ARBA" id="ARBA00023136"/>
    </source>
</evidence>
<keyword evidence="7 9" id="KW-1133">Transmembrane helix</keyword>
<evidence type="ECO:0000256" key="4">
    <source>
        <dbReference type="ARBA" id="ARBA00022475"/>
    </source>
</evidence>